<gene>
    <name evidence="1" type="ORF">DWB85_18485</name>
</gene>
<sequence>MNEEQEEICRKVRAMTKALLKRGAEPSDVSFALSLVATELGLKVTEGSISVFPVVMTGITYAVANAMEDTADSCEAEDAEVPVGATVH</sequence>
<protein>
    <submittedName>
        <fullName evidence="1">Uncharacterized protein</fullName>
    </submittedName>
</protein>
<comment type="caution">
    <text evidence="1">The sequence shown here is derived from an EMBL/GenBank/DDBJ whole genome shotgun (WGS) entry which is preliminary data.</text>
</comment>
<dbReference type="EMBL" id="QRAN01000034">
    <property type="protein sequence ID" value="RLQ20277.1"/>
    <property type="molecule type" value="Genomic_DNA"/>
</dbReference>
<evidence type="ECO:0000313" key="2">
    <source>
        <dbReference type="Proteomes" id="UP000265509"/>
    </source>
</evidence>
<keyword evidence="2" id="KW-1185">Reference proteome</keyword>
<dbReference type="RefSeq" id="WP_117957475.1">
    <property type="nucleotide sequence ID" value="NZ_QRAN01000034.1"/>
</dbReference>
<name>A0A3L7DRJ9_9GAMM</name>
<dbReference type="Proteomes" id="UP000265509">
    <property type="component" value="Unassembled WGS sequence"/>
</dbReference>
<proteinExistence type="predicted"/>
<reference evidence="1 2" key="1">
    <citation type="submission" date="2018-07" db="EMBL/GenBank/DDBJ databases">
        <title>Halioglobus sp. genome submission.</title>
        <authorList>
            <person name="Ye M.-Q."/>
            <person name="Du Z.-J."/>
        </authorList>
    </citation>
    <scope>NUCLEOTIDE SEQUENCE [LARGE SCALE GENOMIC DNA]</scope>
    <source>
        <strain evidence="1 2">U0301</strain>
    </source>
</reference>
<organism evidence="1 2">
    <name type="scientific">Seongchinamella sediminis</name>
    <dbReference type="NCBI Taxonomy" id="2283635"/>
    <lineage>
        <taxon>Bacteria</taxon>
        <taxon>Pseudomonadati</taxon>
        <taxon>Pseudomonadota</taxon>
        <taxon>Gammaproteobacteria</taxon>
        <taxon>Cellvibrionales</taxon>
        <taxon>Halieaceae</taxon>
        <taxon>Seongchinamella</taxon>
    </lineage>
</organism>
<dbReference type="OrthoDB" id="5737812at2"/>
<dbReference type="AlphaFoldDB" id="A0A3L7DRJ9"/>
<evidence type="ECO:0000313" key="1">
    <source>
        <dbReference type="EMBL" id="RLQ20277.1"/>
    </source>
</evidence>
<accession>A0A3L7DRJ9</accession>